<dbReference type="EMBL" id="JADCUA010000004">
    <property type="protein sequence ID" value="KAH9840760.1"/>
    <property type="molecule type" value="Genomic_DNA"/>
</dbReference>
<sequence length="201" mass="22447">MLTTAKKHNVSFAAIKLDSSMKEALPIWYHLGASKKLRSLNNTRVSDCLRDNHDVRLVADLLPLARRECYNIARAMSNDFVPEECACDLCRSDSSRGCKNPMNCCKAAAFLLAQVQPKWHPGLESPKDGLTLTRRRKEQNIKALDEAQGDITFDPSLTSRGHVTEAFRAFVDPNVHDEPPAIRARRGRIVEDEAVTAYVVG</sequence>
<dbReference type="Proteomes" id="UP000814176">
    <property type="component" value="Unassembled WGS sequence"/>
</dbReference>
<name>A0ABQ8KRL7_9APHY</name>
<accession>A0ABQ8KRL7</accession>
<feature type="non-terminal residue" evidence="1">
    <location>
        <position position="201"/>
    </location>
</feature>
<protein>
    <submittedName>
        <fullName evidence="1">Uncharacterized protein</fullName>
    </submittedName>
</protein>
<proteinExistence type="predicted"/>
<reference evidence="1 2" key="1">
    <citation type="journal article" date="2021" name="Environ. Microbiol.">
        <title>Gene family expansions and transcriptome signatures uncover fungal adaptations to wood decay.</title>
        <authorList>
            <person name="Hage H."/>
            <person name="Miyauchi S."/>
            <person name="Viragh M."/>
            <person name="Drula E."/>
            <person name="Min B."/>
            <person name="Chaduli D."/>
            <person name="Navarro D."/>
            <person name="Favel A."/>
            <person name="Norest M."/>
            <person name="Lesage-Meessen L."/>
            <person name="Balint B."/>
            <person name="Merenyi Z."/>
            <person name="de Eugenio L."/>
            <person name="Morin E."/>
            <person name="Martinez A.T."/>
            <person name="Baldrian P."/>
            <person name="Stursova M."/>
            <person name="Martinez M.J."/>
            <person name="Novotny C."/>
            <person name="Magnuson J.K."/>
            <person name="Spatafora J.W."/>
            <person name="Maurice S."/>
            <person name="Pangilinan J."/>
            <person name="Andreopoulos W."/>
            <person name="LaButti K."/>
            <person name="Hundley H."/>
            <person name="Na H."/>
            <person name="Kuo A."/>
            <person name="Barry K."/>
            <person name="Lipzen A."/>
            <person name="Henrissat B."/>
            <person name="Riley R."/>
            <person name="Ahrendt S."/>
            <person name="Nagy L.G."/>
            <person name="Grigoriev I.V."/>
            <person name="Martin F."/>
            <person name="Rosso M.N."/>
        </authorList>
    </citation>
    <scope>NUCLEOTIDE SEQUENCE [LARGE SCALE GENOMIC DNA]</scope>
    <source>
        <strain evidence="1 2">CIRM-BRFM 1785</strain>
    </source>
</reference>
<evidence type="ECO:0000313" key="1">
    <source>
        <dbReference type="EMBL" id="KAH9840760.1"/>
    </source>
</evidence>
<evidence type="ECO:0000313" key="2">
    <source>
        <dbReference type="Proteomes" id="UP000814176"/>
    </source>
</evidence>
<organism evidence="1 2">
    <name type="scientific">Rhodofomes roseus</name>
    <dbReference type="NCBI Taxonomy" id="34475"/>
    <lineage>
        <taxon>Eukaryota</taxon>
        <taxon>Fungi</taxon>
        <taxon>Dikarya</taxon>
        <taxon>Basidiomycota</taxon>
        <taxon>Agaricomycotina</taxon>
        <taxon>Agaricomycetes</taxon>
        <taxon>Polyporales</taxon>
        <taxon>Rhodofomes</taxon>
    </lineage>
</organism>
<dbReference type="GeneID" id="72000548"/>
<dbReference type="RefSeq" id="XP_047782226.1">
    <property type="nucleotide sequence ID" value="XM_047919816.1"/>
</dbReference>
<comment type="caution">
    <text evidence="1">The sequence shown here is derived from an EMBL/GenBank/DDBJ whole genome shotgun (WGS) entry which is preliminary data.</text>
</comment>
<keyword evidence="2" id="KW-1185">Reference proteome</keyword>
<gene>
    <name evidence="1" type="ORF">C8Q71DRAFT_687590</name>
</gene>